<dbReference type="Proteomes" id="UP000766486">
    <property type="component" value="Unassembled WGS sequence"/>
</dbReference>
<organism evidence="1 2">
    <name type="scientific">Bionectria ochroleuca</name>
    <name type="common">Gliocladium roseum</name>
    <dbReference type="NCBI Taxonomy" id="29856"/>
    <lineage>
        <taxon>Eukaryota</taxon>
        <taxon>Fungi</taxon>
        <taxon>Dikarya</taxon>
        <taxon>Ascomycota</taxon>
        <taxon>Pezizomycotina</taxon>
        <taxon>Sordariomycetes</taxon>
        <taxon>Hypocreomycetidae</taxon>
        <taxon>Hypocreales</taxon>
        <taxon>Bionectriaceae</taxon>
        <taxon>Clonostachys</taxon>
    </lineage>
</organism>
<dbReference type="EMBL" id="CABFNS010000851">
    <property type="protein sequence ID" value="VUC32673.1"/>
    <property type="molecule type" value="Genomic_DNA"/>
</dbReference>
<protein>
    <recommendedName>
        <fullName evidence="3">AMP-dependent synthetase/ligase domain-containing protein</fullName>
    </recommendedName>
</protein>
<name>A0ABY6UNU5_BIOOC</name>
<keyword evidence="2" id="KW-1185">Reference proteome</keyword>
<evidence type="ECO:0000313" key="2">
    <source>
        <dbReference type="Proteomes" id="UP000766486"/>
    </source>
</evidence>
<comment type="caution">
    <text evidence="1">The sequence shown here is derived from an EMBL/GenBank/DDBJ whole genome shotgun (WGS) entry which is preliminary data.</text>
</comment>
<accession>A0ABY6UNU5</accession>
<evidence type="ECO:0008006" key="3">
    <source>
        <dbReference type="Google" id="ProtNLM"/>
    </source>
</evidence>
<reference evidence="1 2" key="1">
    <citation type="submission" date="2019-06" db="EMBL/GenBank/DDBJ databases">
        <authorList>
            <person name="Broberg M."/>
        </authorList>
    </citation>
    <scope>NUCLEOTIDE SEQUENCE [LARGE SCALE GENOMIC DNA]</scope>
</reference>
<proteinExistence type="predicted"/>
<sequence>MARAYNGILSMQMKSRCFLGWSELANIALGTKTLCEQNKLRASCNTLDQHQVLRPEGFEAGVQAAITLTPIFNTAPKAAFSWVFHSTTQHFSASRIYTQALNLGRRKTALVLDSRTKQAWLVPFLSLALHLCQRYWQHVGGPSSSSPIPFADLETDGAQAAFSALSGMGNLIVFGTEGEGETLGSLFSRINSNLLQTQRTREPSKDRHIFASELLDLVTEPSKGSPLKKIDIPKTARAWLPLVEKVDCVGVCDNLGLAIQPANPRGRTCSCYELPKGKFYLAAHMRCLDQLAENSGGGFDRIAQGKCRLAKDITWKPGFLPWANCMVNNKHVSFWGEEHEGRILQQVSKKHSDIEWGALVDNPSDESIVNEGVVVFGGEEQPKRREPIKALTAKFDMFMNI</sequence>
<evidence type="ECO:0000313" key="1">
    <source>
        <dbReference type="EMBL" id="VUC32673.1"/>
    </source>
</evidence>
<gene>
    <name evidence="1" type="ORF">CLO192961_LOCUS328918</name>
</gene>